<dbReference type="PANTHER" id="PTHR45168:SF4">
    <property type="entry name" value="SIMILAR TO DNAJ HOMOLOG SUBFAMILY B MEMBER 6 (HEAT SHOCK PROTEIN J2) (HSJ-2) (MRJ) (MDJ4)"/>
    <property type="match status" value="1"/>
</dbReference>
<evidence type="ECO:0000313" key="3">
    <source>
        <dbReference type="Proteomes" id="UP000028761"/>
    </source>
</evidence>
<dbReference type="AlphaFoldDB" id="A0A8I5MVB3"/>
<reference evidence="2" key="3">
    <citation type="submission" date="2025-09" db="UniProtKB">
        <authorList>
            <consortium name="Ensembl"/>
        </authorList>
    </citation>
    <scope>IDENTIFICATION</scope>
</reference>
<evidence type="ECO:0000256" key="1">
    <source>
        <dbReference type="ARBA" id="ARBA00023186"/>
    </source>
</evidence>
<keyword evidence="3" id="KW-1185">Reference proteome</keyword>
<dbReference type="PANTHER" id="PTHR45168">
    <property type="entry name" value="DNAJ HOMOLOG SUBFAMILY B MEMBER 2"/>
    <property type="match status" value="1"/>
</dbReference>
<proteinExistence type="predicted"/>
<dbReference type="InterPro" id="IPR043183">
    <property type="entry name" value="DNJB2/6-like"/>
</dbReference>
<evidence type="ECO:0000313" key="2">
    <source>
        <dbReference type="Ensembl" id="ENSPANP00000048609.1"/>
    </source>
</evidence>
<protein>
    <submittedName>
        <fullName evidence="2">Uncharacterized protein</fullName>
    </submittedName>
</protein>
<dbReference type="GO" id="GO:0030544">
    <property type="term" value="F:Hsp70 protein binding"/>
    <property type="evidence" value="ECO:0007669"/>
    <property type="project" value="InterPro"/>
</dbReference>
<dbReference type="Proteomes" id="UP000028761">
    <property type="component" value="Chromosome 5"/>
</dbReference>
<dbReference type="GO" id="GO:0051082">
    <property type="term" value="F:unfolded protein binding"/>
    <property type="evidence" value="ECO:0007669"/>
    <property type="project" value="InterPro"/>
</dbReference>
<name>A0A8I5MVB3_PAPAN</name>
<organism evidence="2 3">
    <name type="scientific">Papio anubis</name>
    <name type="common">Olive baboon</name>
    <dbReference type="NCBI Taxonomy" id="9555"/>
    <lineage>
        <taxon>Eukaryota</taxon>
        <taxon>Metazoa</taxon>
        <taxon>Chordata</taxon>
        <taxon>Craniata</taxon>
        <taxon>Vertebrata</taxon>
        <taxon>Euteleostomi</taxon>
        <taxon>Mammalia</taxon>
        <taxon>Eutheria</taxon>
        <taxon>Euarchontoglires</taxon>
        <taxon>Primates</taxon>
        <taxon>Haplorrhini</taxon>
        <taxon>Catarrhini</taxon>
        <taxon>Cercopithecidae</taxon>
        <taxon>Cercopithecinae</taxon>
        <taxon>Papio</taxon>
    </lineage>
</organism>
<reference evidence="2 3" key="1">
    <citation type="submission" date="2012-03" db="EMBL/GenBank/DDBJ databases">
        <title>Whole Genome Assembly of Papio anubis.</title>
        <authorList>
            <person name="Liu Y.L."/>
            <person name="Abraham K.A."/>
            <person name="Akbar H.A."/>
            <person name="Ali S.A."/>
            <person name="Anosike U.A."/>
            <person name="Aqrawi P.A."/>
            <person name="Arias F.A."/>
            <person name="Attaway T.A."/>
            <person name="Awwad R.A."/>
            <person name="Babu C.B."/>
            <person name="Bandaranaike D.B."/>
            <person name="Battles P.B."/>
            <person name="Bell A.B."/>
            <person name="Beltran B.B."/>
            <person name="Berhane-Mersha D.B."/>
            <person name="Bess C.B."/>
            <person name="Bickham C.B."/>
            <person name="Bolden T.B."/>
            <person name="Carter K.C."/>
            <person name="Chau D.C."/>
            <person name="Chavez A.C."/>
            <person name="Clerc-Blankenburg K.C."/>
            <person name="Coyle M.C."/>
            <person name="Dao M.D."/>
            <person name="Davila M.L.D."/>
            <person name="Davy-Carroll L.D."/>
            <person name="Denson S.D."/>
            <person name="Dinh H.D."/>
            <person name="Fernandez S.F."/>
            <person name="Fernando P.F."/>
            <person name="Forbes L.F."/>
            <person name="Francis C.F."/>
            <person name="Francisco L.F."/>
            <person name="Fu Q.F."/>
            <person name="Garcia-Iii R.G."/>
            <person name="Garrett T.G."/>
            <person name="Gross S.G."/>
            <person name="Gubbala S.G."/>
            <person name="Hirani K.H."/>
            <person name="Hogues M.H."/>
            <person name="Hollins B.H."/>
            <person name="Jackson L.J."/>
            <person name="Javaid M.J."/>
            <person name="Jhangiani S.J."/>
            <person name="Johnson A.J."/>
            <person name="Johnson B.J."/>
            <person name="Jones J.J."/>
            <person name="Joshi V.J."/>
            <person name="Kalu J.K."/>
            <person name="Khan N.K."/>
            <person name="Korchina V.K."/>
            <person name="Kovar C.K."/>
            <person name="Lago L.L."/>
            <person name="Lara F.L."/>
            <person name="Le T.-K.L."/>
            <person name="Lee S.L."/>
            <person name="Legall-Iii F.L."/>
            <person name="Lemon S.L."/>
            <person name="Liu J.L."/>
            <person name="Liu Y.-S.L."/>
            <person name="Liyanage D.L."/>
            <person name="Lopez J.L."/>
            <person name="Lorensuhewa L.L."/>
            <person name="Mata R.M."/>
            <person name="Mathew T.M."/>
            <person name="Mercado C.M."/>
            <person name="Mercado I.M."/>
            <person name="Morales K.M."/>
            <person name="Morgan M.M."/>
            <person name="Munidasa M.M."/>
            <person name="Ngo D.N."/>
            <person name="Nguyen L.N."/>
            <person name="Nguyen T.N."/>
            <person name="Nguyen N.N."/>
            <person name="Obregon M.O."/>
            <person name="Okwuonu G.O."/>
            <person name="Ongeri F.O."/>
            <person name="Onwere C.O."/>
            <person name="Osifeso I.O."/>
            <person name="Parra A.P."/>
            <person name="Patil S.P."/>
            <person name="Perez A.P."/>
            <person name="Perez Y.P."/>
            <person name="Pham C.P."/>
            <person name="Pu L.-L.P."/>
            <person name="Puazo M.P."/>
            <person name="Quiroz J.Q."/>
            <person name="Rouhana J.R."/>
            <person name="Ruiz M.R."/>
            <person name="Ruiz S.-J.R."/>
            <person name="Saada N.S."/>
            <person name="Santibanez J.S."/>
            <person name="Scheel M.S."/>
            <person name="Schneider B.S."/>
            <person name="Simmons D.S."/>
            <person name="Sisson I.S."/>
            <person name="Tang L.-Y.T."/>
            <person name="Thornton R.T."/>
            <person name="Tisius J.T."/>
            <person name="Toledanes G.T."/>
            <person name="Trejos Z.T."/>
            <person name="Usmani K.U."/>
            <person name="Varghese R.V."/>
            <person name="Vattathil S.V."/>
            <person name="Vee V.V."/>
            <person name="Walker D.W."/>
            <person name="Weissenberger G.W."/>
            <person name="White C.W."/>
            <person name="Williams A.W."/>
            <person name="Woodworth J.W."/>
            <person name="Wright R.W."/>
            <person name="Zhu Y.Z."/>
            <person name="Han Y.H."/>
            <person name="Newsham I.N."/>
            <person name="Nazareth L.N."/>
            <person name="Worley K.W."/>
            <person name="Muzny D.M."/>
            <person name="Rogers J.R."/>
            <person name="Gibbs R.G."/>
        </authorList>
    </citation>
    <scope>NUCLEOTIDE SEQUENCE [LARGE SCALE GENOMIC DNA]</scope>
</reference>
<reference evidence="2" key="2">
    <citation type="submission" date="2025-08" db="UniProtKB">
        <authorList>
            <consortium name="Ensembl"/>
        </authorList>
    </citation>
    <scope>IDENTIFICATION</scope>
</reference>
<sequence>LYLQRTRKEPEELIPTAETDCGHSPISSFPWIPWSSTVLTSQKWIYFIRVSRSRGLNLFCFTSFGGNGMDNFKPISTSTKIVNGRKITMKRIVKNGQEGVEAEKRWPVNVLTEDSKEQLLCLNNK</sequence>
<keyword evidence="1" id="KW-0143">Chaperone</keyword>
<accession>A0A8I5MVB3</accession>
<dbReference type="Ensembl" id="ENSPANT00000078151.1">
    <property type="protein sequence ID" value="ENSPANP00000048609.1"/>
    <property type="gene ID" value="ENSPANG00000037585.1"/>
</dbReference>